<feature type="coiled-coil region" evidence="2">
    <location>
        <begin position="206"/>
        <end position="233"/>
    </location>
</feature>
<dbReference type="InterPro" id="IPR036390">
    <property type="entry name" value="WH_DNA-bd_sf"/>
</dbReference>
<dbReference type="PATRIC" id="fig|266128.3.peg.1313"/>
<dbReference type="Proteomes" id="UP000051254">
    <property type="component" value="Unassembled WGS sequence"/>
</dbReference>
<dbReference type="AlphaFoldDB" id="A0A0R0BF59"/>
<comment type="caution">
    <text evidence="3">The sequence shown here is derived from an EMBL/GenBank/DDBJ whole genome shotgun (WGS) entry which is preliminary data.</text>
</comment>
<evidence type="ECO:0000256" key="2">
    <source>
        <dbReference type="SAM" id="Coils"/>
    </source>
</evidence>
<evidence type="ECO:0000313" key="3">
    <source>
        <dbReference type="EMBL" id="KRG56021.1"/>
    </source>
</evidence>
<comment type="similarity">
    <text evidence="1">Belongs to the UPF0502 family.</text>
</comment>
<dbReference type="PANTHER" id="PTHR38768:SF1">
    <property type="entry name" value="UPF0502 PROTEIN YCEH"/>
    <property type="match status" value="1"/>
</dbReference>
<dbReference type="Pfam" id="PF04337">
    <property type="entry name" value="DUF480"/>
    <property type="match status" value="1"/>
</dbReference>
<protein>
    <submittedName>
        <fullName evidence="3">Uncharacterized protein</fullName>
    </submittedName>
</protein>
<dbReference type="HAMAP" id="MF_01584">
    <property type="entry name" value="UPF0502"/>
    <property type="match status" value="1"/>
</dbReference>
<dbReference type="EMBL" id="LDJH01000021">
    <property type="protein sequence ID" value="KRG56021.1"/>
    <property type="molecule type" value="Genomic_DNA"/>
</dbReference>
<evidence type="ECO:0000313" key="4">
    <source>
        <dbReference type="Proteomes" id="UP000051254"/>
    </source>
</evidence>
<dbReference type="Gene3D" id="1.10.10.10">
    <property type="entry name" value="Winged helix-like DNA-binding domain superfamily/Winged helix DNA-binding domain"/>
    <property type="match status" value="2"/>
</dbReference>
<dbReference type="RefSeq" id="WP_057666833.1">
    <property type="nucleotide sequence ID" value="NZ_LDJH01000021.1"/>
</dbReference>
<evidence type="ECO:0000256" key="1">
    <source>
        <dbReference type="HAMAP-Rule" id="MF_01584"/>
    </source>
</evidence>
<name>A0A0R0BF59_9GAMM</name>
<organism evidence="3 4">
    <name type="scientific">Stenotrophomonas koreensis</name>
    <dbReference type="NCBI Taxonomy" id="266128"/>
    <lineage>
        <taxon>Bacteria</taxon>
        <taxon>Pseudomonadati</taxon>
        <taxon>Pseudomonadota</taxon>
        <taxon>Gammaproteobacteria</taxon>
        <taxon>Lysobacterales</taxon>
        <taxon>Lysobacteraceae</taxon>
        <taxon>Stenotrophomonas</taxon>
    </lineage>
</organism>
<keyword evidence="2" id="KW-0175">Coiled coil</keyword>
<accession>A0A0R0BF59</accession>
<keyword evidence="4" id="KW-1185">Reference proteome</keyword>
<dbReference type="SUPFAM" id="SSF46785">
    <property type="entry name" value="Winged helix' DNA-binding domain"/>
    <property type="match status" value="2"/>
</dbReference>
<dbReference type="InterPro" id="IPR036388">
    <property type="entry name" value="WH-like_DNA-bd_sf"/>
</dbReference>
<sequence>MIWGSPRSTHSISSAASDVTPALPVLDAAQARVLGCLVEKQATTPDVYPLTVNAALSAANQKTAREPLMALEQGVVHRALRELESLGLARQQFSSRAERYEHRLDSTFNLTRQQTALLALLLLRGPQTVGELFARSERLHRFADAEEVRHQLERLCTREPALALQLPRGPGQREDRYVHLLCGPVDVQALAAAARSTAPVVIGSDNSALEARVAELEAQLAQLQQQLEEIHVRLG</sequence>
<proteinExistence type="inferred from homology"/>
<gene>
    <name evidence="3" type="ORF">ABB25_11250</name>
</gene>
<dbReference type="OrthoDB" id="9784785at2"/>
<dbReference type="PANTHER" id="PTHR38768">
    <property type="entry name" value="UPF0502 PROTEIN YCEH"/>
    <property type="match status" value="1"/>
</dbReference>
<dbReference type="InterPro" id="IPR007432">
    <property type="entry name" value="DUF480"/>
</dbReference>
<reference evidence="3 4" key="1">
    <citation type="submission" date="2015-05" db="EMBL/GenBank/DDBJ databases">
        <title>Genome sequencing and analysis of members of genus Stenotrophomonas.</title>
        <authorList>
            <person name="Patil P.P."/>
            <person name="Midha S."/>
            <person name="Patil P.B."/>
        </authorList>
    </citation>
    <scope>NUCLEOTIDE SEQUENCE [LARGE SCALE GENOMIC DNA]</scope>
    <source>
        <strain evidence="3 4">DSM 17805</strain>
    </source>
</reference>